<keyword evidence="3" id="KW-1185">Reference proteome</keyword>
<protein>
    <submittedName>
        <fullName evidence="2">Uncharacterized protein</fullName>
    </submittedName>
</protein>
<feature type="compositionally biased region" description="Basic and acidic residues" evidence="1">
    <location>
        <begin position="57"/>
        <end position="73"/>
    </location>
</feature>
<organism evidence="2 3">
    <name type="scientific">Takifugu flavidus</name>
    <name type="common">sansaifugu</name>
    <dbReference type="NCBI Taxonomy" id="433684"/>
    <lineage>
        <taxon>Eukaryota</taxon>
        <taxon>Metazoa</taxon>
        <taxon>Chordata</taxon>
        <taxon>Craniata</taxon>
        <taxon>Vertebrata</taxon>
        <taxon>Euteleostomi</taxon>
        <taxon>Actinopterygii</taxon>
        <taxon>Neopterygii</taxon>
        <taxon>Teleostei</taxon>
        <taxon>Neoteleostei</taxon>
        <taxon>Acanthomorphata</taxon>
        <taxon>Eupercaria</taxon>
        <taxon>Tetraodontiformes</taxon>
        <taxon>Tetradontoidea</taxon>
        <taxon>Tetraodontidae</taxon>
        <taxon>Takifugu</taxon>
    </lineage>
</organism>
<evidence type="ECO:0000256" key="1">
    <source>
        <dbReference type="SAM" id="MobiDB-lite"/>
    </source>
</evidence>
<name>A0A5C6N554_9TELE</name>
<proteinExistence type="predicted"/>
<gene>
    <name evidence="2" type="ORF">D4764_04G0000880</name>
</gene>
<dbReference type="EMBL" id="RHFK02000017">
    <property type="protein sequence ID" value="TWW61441.1"/>
    <property type="molecule type" value="Genomic_DNA"/>
</dbReference>
<reference evidence="2 3" key="1">
    <citation type="submission" date="2019-04" db="EMBL/GenBank/DDBJ databases">
        <title>Chromosome genome assembly for Takifugu flavidus.</title>
        <authorList>
            <person name="Xiao S."/>
        </authorList>
    </citation>
    <scope>NUCLEOTIDE SEQUENCE [LARGE SCALE GENOMIC DNA]</scope>
    <source>
        <strain evidence="2">HTHZ2018</strain>
        <tissue evidence="2">Muscle</tissue>
    </source>
</reference>
<feature type="region of interest" description="Disordered" evidence="1">
    <location>
        <begin position="57"/>
        <end position="128"/>
    </location>
</feature>
<dbReference type="Proteomes" id="UP000324091">
    <property type="component" value="Chromosome 4"/>
</dbReference>
<accession>A0A5C6N554</accession>
<evidence type="ECO:0000313" key="2">
    <source>
        <dbReference type="EMBL" id="TWW61441.1"/>
    </source>
</evidence>
<sequence length="128" mass="14608">MVTDGRVSSHKIVASEDILELQAHLKLELSIDKKKKKHDKRKAEYKLSEKWLEQSTLKDKERKEKAQNRKEKTAAAALIRPEDETAAKRRPPAPEPQPPEAAAEEEENAPPPEQMELIAPPMHKIPHK</sequence>
<dbReference type="AlphaFoldDB" id="A0A5C6N554"/>
<evidence type="ECO:0000313" key="3">
    <source>
        <dbReference type="Proteomes" id="UP000324091"/>
    </source>
</evidence>
<comment type="caution">
    <text evidence="2">The sequence shown here is derived from an EMBL/GenBank/DDBJ whole genome shotgun (WGS) entry which is preliminary data.</text>
</comment>